<reference evidence="3" key="1">
    <citation type="submission" date="2016-06" db="UniProtKB">
        <authorList>
            <consortium name="WormBaseParasite"/>
        </authorList>
    </citation>
    <scope>IDENTIFICATION</scope>
</reference>
<evidence type="ECO:0000313" key="2">
    <source>
        <dbReference type="Proteomes" id="UP000271087"/>
    </source>
</evidence>
<organism evidence="3">
    <name type="scientific">Onchocerca ochengi</name>
    <name type="common">Filarial nematode worm</name>
    <dbReference type="NCBI Taxonomy" id="42157"/>
    <lineage>
        <taxon>Eukaryota</taxon>
        <taxon>Metazoa</taxon>
        <taxon>Ecdysozoa</taxon>
        <taxon>Nematoda</taxon>
        <taxon>Chromadorea</taxon>
        <taxon>Rhabditida</taxon>
        <taxon>Spirurina</taxon>
        <taxon>Spiruromorpha</taxon>
        <taxon>Filarioidea</taxon>
        <taxon>Onchocercidae</taxon>
        <taxon>Onchocerca</taxon>
    </lineage>
</organism>
<accession>A0A182EJZ7</accession>
<dbReference type="Proteomes" id="UP000271087">
    <property type="component" value="Unassembled WGS sequence"/>
</dbReference>
<dbReference type="OrthoDB" id="2133912at2759"/>
<protein>
    <submittedName>
        <fullName evidence="3">RPGR1_C domain-containing protein</fullName>
    </submittedName>
</protein>
<evidence type="ECO:0000313" key="3">
    <source>
        <dbReference type="WBParaSite" id="nOo.2.0.1.t08432-RA"/>
    </source>
</evidence>
<name>A0A182EJZ7_ONCOC</name>
<dbReference type="EMBL" id="UYRW01003523">
    <property type="protein sequence ID" value="VDK89303.1"/>
    <property type="molecule type" value="Genomic_DNA"/>
</dbReference>
<sequence length="165" mass="18997">FPSNNIYIAELFIGSLRISEFSTLIDPLYDDQTICIEWKFLDFPLEECGSSEGLLRIPRDTLTTADFNFQKSYTLDDRQHHLLRQWIEHGNRLEMSLVNSGNDTKSSEDLGVTYVELGTQYNAQKQLVSFNDINNVEIAQIDIIISYSKELLERLEDAGKVLENK</sequence>
<dbReference type="Gene3D" id="2.60.40.150">
    <property type="entry name" value="C2 domain"/>
    <property type="match status" value="1"/>
</dbReference>
<dbReference type="AlphaFoldDB" id="A0A182EJZ7"/>
<evidence type="ECO:0000313" key="1">
    <source>
        <dbReference type="EMBL" id="VDK89303.1"/>
    </source>
</evidence>
<reference evidence="1 2" key="2">
    <citation type="submission" date="2018-08" db="EMBL/GenBank/DDBJ databases">
        <authorList>
            <person name="Laetsch R D."/>
            <person name="Stevens L."/>
            <person name="Kumar S."/>
            <person name="Blaxter L. M."/>
        </authorList>
    </citation>
    <scope>NUCLEOTIDE SEQUENCE [LARGE SCALE GENOMIC DNA]</scope>
</reference>
<dbReference type="InterPro" id="IPR035892">
    <property type="entry name" value="C2_domain_sf"/>
</dbReference>
<gene>
    <name evidence="1" type="ORF">NOO_LOCUS8432</name>
</gene>
<keyword evidence="2" id="KW-1185">Reference proteome</keyword>
<proteinExistence type="predicted"/>
<dbReference type="WBParaSite" id="nOo.2.0.1.t08432-RA">
    <property type="protein sequence ID" value="nOo.2.0.1.t08432-RA"/>
    <property type="gene ID" value="nOo.2.0.1.g08432"/>
</dbReference>